<sequence length="115" mass="13026">MMLLCFKEFPEPPGGRNKSTPVEQRPRQKWLCCILDHNSPASTEKATMKRLALILVVVLFCEVMLTEAQIRPPGKTNNPADRRLRPGRECGDTVCKTHEYCKASFQPTCTPRPRG</sequence>
<name>A0A224Y8L8_9ACAR</name>
<reference evidence="1" key="1">
    <citation type="journal article" date="2017" name="Parasit. Vectors">
        <title>Sialotranscriptomics of Rhipicephalus zambeziensis reveals intricate expression profiles of secretory proteins and suggests tight temporal transcriptional regulation during blood-feeding.</title>
        <authorList>
            <person name="de Castro M.H."/>
            <person name="de Klerk D."/>
            <person name="Pienaar R."/>
            <person name="Rees D.J.G."/>
            <person name="Mans B.J."/>
        </authorList>
    </citation>
    <scope>NUCLEOTIDE SEQUENCE</scope>
    <source>
        <tissue evidence="1">Salivary glands</tissue>
    </source>
</reference>
<dbReference type="AlphaFoldDB" id="A0A224Y8L8"/>
<dbReference type="EMBL" id="GFPF01001979">
    <property type="protein sequence ID" value="MAA13125.1"/>
    <property type="molecule type" value="Transcribed_RNA"/>
</dbReference>
<accession>A0A224Y8L8</accession>
<organism evidence="1">
    <name type="scientific">Rhipicephalus zambeziensis</name>
    <dbReference type="NCBI Taxonomy" id="60191"/>
    <lineage>
        <taxon>Eukaryota</taxon>
        <taxon>Metazoa</taxon>
        <taxon>Ecdysozoa</taxon>
        <taxon>Arthropoda</taxon>
        <taxon>Chelicerata</taxon>
        <taxon>Arachnida</taxon>
        <taxon>Acari</taxon>
        <taxon>Parasitiformes</taxon>
        <taxon>Ixodida</taxon>
        <taxon>Ixodoidea</taxon>
        <taxon>Ixodidae</taxon>
        <taxon>Rhipicephalinae</taxon>
        <taxon>Rhipicephalus</taxon>
        <taxon>Rhipicephalus</taxon>
    </lineage>
</organism>
<evidence type="ECO:0000313" key="1">
    <source>
        <dbReference type="EMBL" id="MAA13125.1"/>
    </source>
</evidence>
<protein>
    <submittedName>
        <fullName evidence="1">Uncharacterized protein</fullName>
    </submittedName>
</protein>
<proteinExistence type="predicted"/>